<proteinExistence type="predicted"/>
<dbReference type="GeneID" id="97308866"/>
<dbReference type="Pfam" id="PF03235">
    <property type="entry name" value="GmrSD_N"/>
    <property type="match status" value="1"/>
</dbReference>
<reference evidence="2 3" key="1">
    <citation type="submission" date="2019-03" db="EMBL/GenBank/DDBJ databases">
        <title>Complete Genome Sequence of Paraburkholderia dipogonis ICMP 19430T, a Nitrogen-fixing Symbiont of the South African Invasive Legume Dipogon lignosus in New Zealand.</title>
        <authorList>
            <person name="De Meyer S.E."/>
        </authorList>
    </citation>
    <scope>NUCLEOTIDE SEQUENCE [LARGE SCALE GENOMIC DNA]</scope>
    <source>
        <strain evidence="2 3">ICMP 19430</strain>
    </source>
</reference>
<evidence type="ECO:0000259" key="1">
    <source>
        <dbReference type="Pfam" id="PF03235"/>
    </source>
</evidence>
<evidence type="ECO:0000313" key="2">
    <source>
        <dbReference type="EMBL" id="TFE46411.1"/>
    </source>
</evidence>
<dbReference type="EMBL" id="SNVI01000001">
    <property type="protein sequence ID" value="TFE46411.1"/>
    <property type="molecule type" value="Genomic_DNA"/>
</dbReference>
<evidence type="ECO:0000313" key="3">
    <source>
        <dbReference type="Proteomes" id="UP000297385"/>
    </source>
</evidence>
<gene>
    <name evidence="2" type="ORF">E2553_16060</name>
</gene>
<feature type="domain" description="GmrSD restriction endonucleases N-terminal" evidence="1">
    <location>
        <begin position="16"/>
        <end position="251"/>
    </location>
</feature>
<protein>
    <submittedName>
        <fullName evidence="2">DUF262 domain-containing protein</fullName>
    </submittedName>
</protein>
<dbReference type="Proteomes" id="UP000297385">
    <property type="component" value="Unassembled WGS sequence"/>
</dbReference>
<accession>A0A4Y8N9P0</accession>
<organism evidence="2 3">
    <name type="scientific">Paraburkholderia dipogonis</name>
    <dbReference type="NCBI Taxonomy" id="1211383"/>
    <lineage>
        <taxon>Bacteria</taxon>
        <taxon>Pseudomonadati</taxon>
        <taxon>Pseudomonadota</taxon>
        <taxon>Betaproteobacteria</taxon>
        <taxon>Burkholderiales</taxon>
        <taxon>Burkholderiaceae</taxon>
        <taxon>Paraburkholderia</taxon>
    </lineage>
</organism>
<comment type="caution">
    <text evidence="2">The sequence shown here is derived from an EMBL/GenBank/DDBJ whole genome shotgun (WGS) entry which is preliminary data.</text>
</comment>
<dbReference type="AlphaFoldDB" id="A0A4Y8N9P0"/>
<dbReference type="PANTHER" id="PTHR37292:SF2">
    <property type="entry name" value="DUF262 DOMAIN-CONTAINING PROTEIN"/>
    <property type="match status" value="1"/>
</dbReference>
<dbReference type="RefSeq" id="WP_134457884.1">
    <property type="nucleotide sequence ID" value="NZ_JBHMFL010000048.1"/>
</dbReference>
<name>A0A4Y8N9P0_9BURK</name>
<dbReference type="PANTHER" id="PTHR37292">
    <property type="entry name" value="VNG6097C"/>
    <property type="match status" value="1"/>
</dbReference>
<dbReference type="InterPro" id="IPR004919">
    <property type="entry name" value="GmrSD_N"/>
</dbReference>
<sequence>MSYNPKTISEVVSEFVNRTTFLPAMQREYVWDTDGIERLFDSLMGDFPIGVFLFWKIREENKNQWAAYEFIREFDQENPHNKEANLNGINQDIYLVLDGQQRLTSLFLGLKGSYRYFYYKWNKTKLYLNLLKAAEKGDNPEELTYDFKFRSSSEPDPRDPSPQHWYLVGDILNFDDAEDAKKNVKTQLAAFSEDQRDSANALIGRLHSKIHTARLLNYYEEKSQDYDKVVEVFIRTNTGGKKLEYSDILLSAATAKWRYLNAREELHSFTDEINAINGGYSFGKDFVLKSCLYLTEGLPIQYKVKNFNRINLERIEDNWENIKACVGTTVNLIGKFGYSDKNLVSKIALLPVALYIGLSGNKGSVSSTNATDVANQVRIQKWLAMTLLKNVFGGSSDTTLRNLQEVFSTVSDLSTFPYEALNRRLGVETRFSKAEVENLLGINYCTKYSYLILSLLYPDRDWKDNAYHEDHIFPKSEFTEARLRHRGYDEAKIRSYLQSFNSLANLQLLTASENLEKNATPFDEWLPGKDANFKARHRIPQMQSYSFDNFLEFIEMRSALIAERLEQALF</sequence>